<dbReference type="AlphaFoldDB" id="X1DG47"/>
<gene>
    <name evidence="1" type="ORF">S03H2_01259</name>
</gene>
<evidence type="ECO:0000313" key="1">
    <source>
        <dbReference type="EMBL" id="GAH19836.1"/>
    </source>
</evidence>
<name>X1DG47_9ZZZZ</name>
<dbReference type="EMBL" id="BARU01000356">
    <property type="protein sequence ID" value="GAH19836.1"/>
    <property type="molecule type" value="Genomic_DNA"/>
</dbReference>
<comment type="caution">
    <text evidence="1">The sequence shown here is derived from an EMBL/GenBank/DDBJ whole genome shotgun (WGS) entry which is preliminary data.</text>
</comment>
<protein>
    <submittedName>
        <fullName evidence="1">Uncharacterized protein</fullName>
    </submittedName>
</protein>
<organism evidence="1">
    <name type="scientific">marine sediment metagenome</name>
    <dbReference type="NCBI Taxonomy" id="412755"/>
    <lineage>
        <taxon>unclassified sequences</taxon>
        <taxon>metagenomes</taxon>
        <taxon>ecological metagenomes</taxon>
    </lineage>
</organism>
<reference evidence="1" key="1">
    <citation type="journal article" date="2014" name="Front. Microbiol.">
        <title>High frequency of phylogenetically diverse reductive dehalogenase-homologous genes in deep subseafloor sedimentary metagenomes.</title>
        <authorList>
            <person name="Kawai M."/>
            <person name="Futagami T."/>
            <person name="Toyoda A."/>
            <person name="Takaki Y."/>
            <person name="Nishi S."/>
            <person name="Hori S."/>
            <person name="Arai W."/>
            <person name="Tsubouchi T."/>
            <person name="Morono Y."/>
            <person name="Uchiyama I."/>
            <person name="Ito T."/>
            <person name="Fujiyama A."/>
            <person name="Inagaki F."/>
            <person name="Takami H."/>
        </authorList>
    </citation>
    <scope>NUCLEOTIDE SEQUENCE</scope>
    <source>
        <strain evidence="1">Expedition CK06-06</strain>
    </source>
</reference>
<sequence length="33" mass="3468">ALFVMNISGIEALELLNAHSAVANIMIHACMIG</sequence>
<proteinExistence type="predicted"/>
<feature type="non-terminal residue" evidence="1">
    <location>
        <position position="1"/>
    </location>
</feature>
<accession>X1DG47</accession>